<reference evidence="1 2" key="1">
    <citation type="journal article" date="2015" name="Genome Biol.">
        <title>Comparative genomics of Steinernema reveals deeply conserved gene regulatory networks.</title>
        <authorList>
            <person name="Dillman A.R."/>
            <person name="Macchietto M."/>
            <person name="Porter C.F."/>
            <person name="Rogers A."/>
            <person name="Williams B."/>
            <person name="Antoshechkin I."/>
            <person name="Lee M.M."/>
            <person name="Goodwin Z."/>
            <person name="Lu X."/>
            <person name="Lewis E.E."/>
            <person name="Goodrich-Blair H."/>
            <person name="Stock S.P."/>
            <person name="Adams B.J."/>
            <person name="Sternberg P.W."/>
            <person name="Mortazavi A."/>
        </authorList>
    </citation>
    <scope>NUCLEOTIDE SEQUENCE [LARGE SCALE GENOMIC DNA]</scope>
    <source>
        <strain evidence="1 2">ALL</strain>
    </source>
</reference>
<keyword evidence="2" id="KW-1185">Reference proteome</keyword>
<evidence type="ECO:0000313" key="2">
    <source>
        <dbReference type="Proteomes" id="UP000298663"/>
    </source>
</evidence>
<proteinExistence type="predicted"/>
<accession>A0A4U5LYW8</accession>
<sequence length="94" mass="10101">MTRTLEQKTRASEGHYGALKQLLRLRVGSLASPARVNKTPADRLKLPPPSLLLFASPSPPALLSSQLGLNFAVLEPMMSSSMCGCVRGALKRRG</sequence>
<protein>
    <submittedName>
        <fullName evidence="1">Uncharacterized protein</fullName>
    </submittedName>
</protein>
<name>A0A4U5LYW8_STECR</name>
<dbReference type="EMBL" id="AZBU02000011">
    <property type="protein sequence ID" value="TKR61506.1"/>
    <property type="molecule type" value="Genomic_DNA"/>
</dbReference>
<dbReference type="Proteomes" id="UP000298663">
    <property type="component" value="Unassembled WGS sequence"/>
</dbReference>
<comment type="caution">
    <text evidence="1">The sequence shown here is derived from an EMBL/GenBank/DDBJ whole genome shotgun (WGS) entry which is preliminary data.</text>
</comment>
<gene>
    <name evidence="1" type="ORF">L596_028607</name>
</gene>
<evidence type="ECO:0000313" key="1">
    <source>
        <dbReference type="EMBL" id="TKR61506.1"/>
    </source>
</evidence>
<organism evidence="1 2">
    <name type="scientific">Steinernema carpocapsae</name>
    <name type="common">Entomopathogenic nematode</name>
    <dbReference type="NCBI Taxonomy" id="34508"/>
    <lineage>
        <taxon>Eukaryota</taxon>
        <taxon>Metazoa</taxon>
        <taxon>Ecdysozoa</taxon>
        <taxon>Nematoda</taxon>
        <taxon>Chromadorea</taxon>
        <taxon>Rhabditida</taxon>
        <taxon>Tylenchina</taxon>
        <taxon>Panagrolaimomorpha</taxon>
        <taxon>Strongyloidoidea</taxon>
        <taxon>Steinernematidae</taxon>
        <taxon>Steinernema</taxon>
    </lineage>
</organism>
<dbReference type="AlphaFoldDB" id="A0A4U5LYW8"/>
<reference evidence="1 2" key="2">
    <citation type="journal article" date="2019" name="G3 (Bethesda)">
        <title>Hybrid Assembly of the Genome of the Entomopathogenic Nematode Steinernema carpocapsae Identifies the X-Chromosome.</title>
        <authorList>
            <person name="Serra L."/>
            <person name="Macchietto M."/>
            <person name="Macias-Munoz A."/>
            <person name="McGill C.J."/>
            <person name="Rodriguez I.M."/>
            <person name="Rodriguez B."/>
            <person name="Murad R."/>
            <person name="Mortazavi A."/>
        </authorList>
    </citation>
    <scope>NUCLEOTIDE SEQUENCE [LARGE SCALE GENOMIC DNA]</scope>
    <source>
        <strain evidence="1 2">ALL</strain>
    </source>
</reference>